<reference evidence="1" key="2">
    <citation type="journal article" name="Front. Microbiol.">
        <title>Degradative Capacity of Two Strains of Rhodonia placenta: From Phenotype to Genotype.</title>
        <authorList>
            <person name="Kolle M."/>
            <person name="Horta M.A.C."/>
            <person name="Nowrousian M."/>
            <person name="Ohm R.A."/>
            <person name="Benz J.P."/>
            <person name="Pilgard A."/>
        </authorList>
    </citation>
    <scope>NUCLEOTIDE SEQUENCE</scope>
    <source>
        <strain evidence="1">FPRL280</strain>
    </source>
</reference>
<dbReference type="EMBL" id="JADOXO010000360">
    <property type="protein sequence ID" value="KAF9805863.1"/>
    <property type="molecule type" value="Genomic_DNA"/>
</dbReference>
<protein>
    <submittedName>
        <fullName evidence="1">Uncharacterized protein</fullName>
    </submittedName>
</protein>
<gene>
    <name evidence="1" type="ORF">IEO21_08910</name>
</gene>
<accession>A0A8H7TYY3</accession>
<reference evidence="1" key="1">
    <citation type="submission" date="2020-11" db="EMBL/GenBank/DDBJ databases">
        <authorList>
            <person name="Koelle M."/>
            <person name="Horta M.A.C."/>
            <person name="Nowrousian M."/>
            <person name="Ohm R.A."/>
            <person name="Benz P."/>
            <person name="Pilgard A."/>
        </authorList>
    </citation>
    <scope>NUCLEOTIDE SEQUENCE</scope>
    <source>
        <strain evidence="1">FPRL280</strain>
    </source>
</reference>
<organism evidence="1 2">
    <name type="scientific">Rhodonia placenta</name>
    <dbReference type="NCBI Taxonomy" id="104341"/>
    <lineage>
        <taxon>Eukaryota</taxon>
        <taxon>Fungi</taxon>
        <taxon>Dikarya</taxon>
        <taxon>Basidiomycota</taxon>
        <taxon>Agaricomycotina</taxon>
        <taxon>Agaricomycetes</taxon>
        <taxon>Polyporales</taxon>
        <taxon>Adustoporiaceae</taxon>
        <taxon>Rhodonia</taxon>
    </lineage>
</organism>
<sequence length="111" mass="11421">MTALLSPAVGSSMQCQMEAKLASMNLKSPGLKFGLPASPTARNFSANRSSLNLETSANDYLSPDTANLPSAGGNGPAATLAPMPVIVSLVCTIIIPPMYPGLSIHLKLTHA</sequence>
<name>A0A8H7TYY3_9APHY</name>
<dbReference type="AlphaFoldDB" id="A0A8H7TYY3"/>
<proteinExistence type="predicted"/>
<evidence type="ECO:0000313" key="1">
    <source>
        <dbReference type="EMBL" id="KAF9805863.1"/>
    </source>
</evidence>
<comment type="caution">
    <text evidence="1">The sequence shown here is derived from an EMBL/GenBank/DDBJ whole genome shotgun (WGS) entry which is preliminary data.</text>
</comment>
<dbReference type="Proteomes" id="UP000639403">
    <property type="component" value="Unassembled WGS sequence"/>
</dbReference>
<evidence type="ECO:0000313" key="2">
    <source>
        <dbReference type="Proteomes" id="UP000639403"/>
    </source>
</evidence>